<dbReference type="PANTHER" id="PTHR37163">
    <property type="entry name" value="CONSERVED PROTEIN"/>
    <property type="match status" value="1"/>
</dbReference>
<feature type="region of interest" description="Disordered" evidence="1">
    <location>
        <begin position="151"/>
        <end position="178"/>
    </location>
</feature>
<keyword evidence="3" id="KW-1185">Reference proteome</keyword>
<accession>A0A1S1RJS5</accession>
<evidence type="ECO:0000313" key="2">
    <source>
        <dbReference type="EMBL" id="OHV46993.1"/>
    </source>
</evidence>
<dbReference type="Proteomes" id="UP000179769">
    <property type="component" value="Unassembled WGS sequence"/>
</dbReference>
<dbReference type="AlphaFoldDB" id="A0A1S1RJS5"/>
<dbReference type="OrthoDB" id="13546at2"/>
<evidence type="ECO:0000313" key="3">
    <source>
        <dbReference type="Proteomes" id="UP000179769"/>
    </source>
</evidence>
<dbReference type="Pfam" id="PF04417">
    <property type="entry name" value="DUF501"/>
    <property type="match status" value="1"/>
</dbReference>
<proteinExistence type="predicted"/>
<gene>
    <name evidence="2" type="ORF">BBK14_00485</name>
</gene>
<protein>
    <submittedName>
        <fullName evidence="2">Ppx/GppA phosphatase</fullName>
    </submittedName>
</protein>
<organism evidence="2 3">
    <name type="scientific">Parafrankia soli</name>
    <dbReference type="NCBI Taxonomy" id="2599596"/>
    <lineage>
        <taxon>Bacteria</taxon>
        <taxon>Bacillati</taxon>
        <taxon>Actinomycetota</taxon>
        <taxon>Actinomycetes</taxon>
        <taxon>Frankiales</taxon>
        <taxon>Frankiaceae</taxon>
        <taxon>Parafrankia</taxon>
    </lineage>
</organism>
<comment type="caution">
    <text evidence="2">The sequence shown here is derived from an EMBL/GenBank/DDBJ whole genome shotgun (WGS) entry which is preliminary data.</text>
</comment>
<sequence>MHRQLGRPPRAVLDVAHRCSCGLPDVVETAPRLEDGTPFPTLFYLTCPRAAAAISRLEGSGLMREMTARLGTDPGLAAAYRAAHRDYLARRDAHGTLPGNPSAGGMPDRVKCLHVLVAHSLAAGPGVNPFGDEALAQLADWGARGPCVEPDGASCAGEPGGSRGHAARVGQGREETAG</sequence>
<evidence type="ECO:0000256" key="1">
    <source>
        <dbReference type="SAM" id="MobiDB-lite"/>
    </source>
</evidence>
<dbReference type="PANTHER" id="PTHR37163:SF1">
    <property type="entry name" value="DUF501 DOMAIN-CONTAINING PROTEIN"/>
    <property type="match status" value="1"/>
</dbReference>
<name>A0A1S1RJS5_9ACTN</name>
<dbReference type="EMBL" id="MAXA01000001">
    <property type="protein sequence ID" value="OHV46993.1"/>
    <property type="molecule type" value="Genomic_DNA"/>
</dbReference>
<dbReference type="InterPro" id="IPR007511">
    <property type="entry name" value="DUF501"/>
</dbReference>
<reference evidence="3" key="1">
    <citation type="submission" date="2016-07" db="EMBL/GenBank/DDBJ databases">
        <title>Frankia sp. NRRL B-16219 Genome sequencing.</title>
        <authorList>
            <person name="Ghodhbane-Gtari F."/>
            <person name="Swanson E."/>
            <person name="Gueddou A."/>
            <person name="Louati M."/>
            <person name="Nouioui I."/>
            <person name="Hezbri K."/>
            <person name="Abebe-Akele F."/>
            <person name="Simpson S."/>
            <person name="Morris K."/>
            <person name="Thomas K."/>
            <person name="Gtari M."/>
            <person name="Tisa L.S."/>
        </authorList>
    </citation>
    <scope>NUCLEOTIDE SEQUENCE [LARGE SCALE GENOMIC DNA]</scope>
    <source>
        <strain evidence="3">NRRL B-16219</strain>
    </source>
</reference>